<dbReference type="InterPro" id="IPR006076">
    <property type="entry name" value="FAD-dep_OxRdtase"/>
</dbReference>
<dbReference type="InterPro" id="IPR036188">
    <property type="entry name" value="FAD/NAD-bd_sf"/>
</dbReference>
<reference evidence="2 3" key="1">
    <citation type="journal article" date="2020" name="bioRxiv">
        <title>A chromosome-scale genome assembly for the Fusarium oxysporum strain Fo5176 to establish a model Arabidopsis-fungal pathosystem.</title>
        <authorList>
            <person name="Fokkens L."/>
            <person name="Guo L."/>
            <person name="Dora S."/>
            <person name="Wang B."/>
            <person name="Ye K."/>
            <person name="Sanchez-Rodriguez C."/>
            <person name="Croll D."/>
        </authorList>
    </citation>
    <scope>NUCLEOTIDE SEQUENCE [LARGE SCALE GENOMIC DNA]</scope>
    <source>
        <strain evidence="2 3">Fo5176</strain>
    </source>
</reference>
<comment type="caution">
    <text evidence="2">The sequence shown here is derived from an EMBL/GenBank/DDBJ whole genome shotgun (WGS) entry which is preliminary data.</text>
</comment>
<dbReference type="Gene3D" id="3.30.9.10">
    <property type="entry name" value="D-Amino Acid Oxidase, subunit A, domain 2"/>
    <property type="match status" value="1"/>
</dbReference>
<dbReference type="Proteomes" id="UP000593570">
    <property type="component" value="Unassembled WGS sequence"/>
</dbReference>
<dbReference type="Gene3D" id="3.50.50.60">
    <property type="entry name" value="FAD/NAD(P)-binding domain"/>
    <property type="match status" value="1"/>
</dbReference>
<dbReference type="SUPFAM" id="SSF51905">
    <property type="entry name" value="FAD/NAD(P)-binding domain"/>
    <property type="match status" value="1"/>
</dbReference>
<proteinExistence type="predicted"/>
<evidence type="ECO:0000259" key="1">
    <source>
        <dbReference type="Pfam" id="PF01266"/>
    </source>
</evidence>
<organism evidence="2 3">
    <name type="scientific">Fusarium oxysporum f. sp. conglutinans</name>
    <dbReference type="NCBI Taxonomy" id="100902"/>
    <lineage>
        <taxon>Eukaryota</taxon>
        <taxon>Fungi</taxon>
        <taxon>Dikarya</taxon>
        <taxon>Ascomycota</taxon>
        <taxon>Pezizomycotina</taxon>
        <taxon>Sordariomycetes</taxon>
        <taxon>Hypocreomycetidae</taxon>
        <taxon>Hypocreales</taxon>
        <taxon>Nectriaceae</taxon>
        <taxon>Fusarium</taxon>
        <taxon>Fusarium oxysporum species complex</taxon>
    </lineage>
</organism>
<dbReference type="PANTHER" id="PTHR13847">
    <property type="entry name" value="SARCOSINE DEHYDROGENASE-RELATED"/>
    <property type="match status" value="1"/>
</dbReference>
<feature type="domain" description="FAD dependent oxidoreductase" evidence="1">
    <location>
        <begin position="34"/>
        <end position="178"/>
    </location>
</feature>
<sequence>MDSKHGIDAGAEIAEFELANVEAVKNYVLDNKVDCDLMITRAVDVQLSEEHNVLLKAGYDRLIKAGVSATKNAFYVDGKYAETVSGVKGAKGAFKYTTSHLWPYKLIHDMFAEALEHKNLNLQTNTPVTSVSASPEADGSWSVTTSRGVIKARKIIMATNAYTAALLPEYHEKIIPYRAICSLIIGPRGSSVLRH</sequence>
<protein>
    <recommendedName>
        <fullName evidence="1">FAD dependent oxidoreductase domain-containing protein</fullName>
    </recommendedName>
</protein>
<gene>
    <name evidence="2" type="ORF">HZS61_002038</name>
</gene>
<evidence type="ECO:0000313" key="3">
    <source>
        <dbReference type="Proteomes" id="UP000593570"/>
    </source>
</evidence>
<evidence type="ECO:0000313" key="2">
    <source>
        <dbReference type="EMBL" id="KAF6517960.1"/>
    </source>
</evidence>
<dbReference type="AlphaFoldDB" id="A0A8H6GI41"/>
<name>A0A8H6GI41_FUSOX</name>
<accession>A0A8H6GI41</accession>
<dbReference type="PANTHER" id="PTHR13847:SF279">
    <property type="entry name" value="FAD DEPENDENT OXIDOREDUCTASE DOMAIN-CONTAINING PROTEIN-RELATED"/>
    <property type="match status" value="1"/>
</dbReference>
<dbReference type="EMBL" id="JACDXP010000010">
    <property type="protein sequence ID" value="KAF6517960.1"/>
    <property type="molecule type" value="Genomic_DNA"/>
</dbReference>
<dbReference type="Pfam" id="PF01266">
    <property type="entry name" value="DAO"/>
    <property type="match status" value="1"/>
</dbReference>
<dbReference type="GO" id="GO:0005737">
    <property type="term" value="C:cytoplasm"/>
    <property type="evidence" value="ECO:0007669"/>
    <property type="project" value="TreeGrafter"/>
</dbReference>